<gene>
    <name evidence="1" type="ORF">HNQ88_003500</name>
</gene>
<keyword evidence="2" id="KW-1185">Reference proteome</keyword>
<reference evidence="1" key="1">
    <citation type="submission" date="2023-07" db="EMBL/GenBank/DDBJ databases">
        <title>Genomic Encyclopedia of Type Strains, Phase IV (KMG-IV): sequencing the most valuable type-strain genomes for metagenomic binning, comparative biology and taxonomic classification.</title>
        <authorList>
            <person name="Goeker M."/>
        </authorList>
    </citation>
    <scope>NUCLEOTIDE SEQUENCE</scope>
    <source>
        <strain evidence="1">DSM 26174</strain>
    </source>
</reference>
<dbReference type="SUPFAM" id="SSF109604">
    <property type="entry name" value="HD-domain/PDEase-like"/>
    <property type="match status" value="1"/>
</dbReference>
<accession>A0AAE3XR18</accession>
<proteinExistence type="predicted"/>
<protein>
    <recommendedName>
        <fullName evidence="3">Phosphohydrolase</fullName>
    </recommendedName>
</protein>
<dbReference type="Gene3D" id="1.10.3210.10">
    <property type="entry name" value="Hypothetical protein af1432"/>
    <property type="match status" value="1"/>
</dbReference>
<sequence length="178" mass="20583">MSGIISTYSKKFIKPLDPSEDSIAIEDIAHALSMMCRANGHFPEFYSVGQHAIFCCEESIERGYDDHVSLACLLHDGSEAYLADITRPIKAQLGNYLEIEERLQEKIYGKYLSRGLSEEDRDKINSVDNTLLYHEFKHYMNMEMTAVKGELYSSPLFQFEDFGMVKQRFLSLFERLRN</sequence>
<dbReference type="AlphaFoldDB" id="A0AAE3XR18"/>
<comment type="caution">
    <text evidence="1">The sequence shown here is derived from an EMBL/GenBank/DDBJ whole genome shotgun (WGS) entry which is preliminary data.</text>
</comment>
<dbReference type="RefSeq" id="WP_309940360.1">
    <property type="nucleotide sequence ID" value="NZ_AP025305.1"/>
</dbReference>
<evidence type="ECO:0000313" key="2">
    <source>
        <dbReference type="Proteomes" id="UP001185092"/>
    </source>
</evidence>
<evidence type="ECO:0000313" key="1">
    <source>
        <dbReference type="EMBL" id="MDR6240434.1"/>
    </source>
</evidence>
<dbReference type="EMBL" id="JAVDQD010000004">
    <property type="protein sequence ID" value="MDR6240434.1"/>
    <property type="molecule type" value="Genomic_DNA"/>
</dbReference>
<dbReference type="Proteomes" id="UP001185092">
    <property type="component" value="Unassembled WGS sequence"/>
</dbReference>
<name>A0AAE3XR18_9BACT</name>
<evidence type="ECO:0008006" key="3">
    <source>
        <dbReference type="Google" id="ProtNLM"/>
    </source>
</evidence>
<organism evidence="1 2">
    <name type="scientific">Aureibacter tunicatorum</name>
    <dbReference type="NCBI Taxonomy" id="866807"/>
    <lineage>
        <taxon>Bacteria</taxon>
        <taxon>Pseudomonadati</taxon>
        <taxon>Bacteroidota</taxon>
        <taxon>Cytophagia</taxon>
        <taxon>Cytophagales</taxon>
        <taxon>Persicobacteraceae</taxon>
        <taxon>Aureibacter</taxon>
    </lineage>
</organism>